<dbReference type="AlphaFoldDB" id="A0A5N5GQR3"/>
<comment type="caution">
    <text evidence="2">The sequence shown here is derived from an EMBL/GenBank/DDBJ whole genome shotgun (WGS) entry which is preliminary data.</text>
</comment>
<reference evidence="2 3" key="3">
    <citation type="submission" date="2019-11" db="EMBL/GenBank/DDBJ databases">
        <title>A de novo genome assembly of a pear dwarfing rootstock.</title>
        <authorList>
            <person name="Wang F."/>
            <person name="Wang J."/>
            <person name="Li S."/>
            <person name="Zhang Y."/>
            <person name="Fang M."/>
            <person name="Ma L."/>
            <person name="Zhao Y."/>
            <person name="Jiang S."/>
        </authorList>
    </citation>
    <scope>NUCLEOTIDE SEQUENCE [LARGE SCALE GENOMIC DNA]</scope>
    <source>
        <strain evidence="2">S2</strain>
        <tissue evidence="2">Leaf</tissue>
    </source>
</reference>
<evidence type="ECO:0000313" key="2">
    <source>
        <dbReference type="EMBL" id="KAB2616231.1"/>
    </source>
</evidence>
<feature type="signal peptide" evidence="1">
    <location>
        <begin position="1"/>
        <end position="23"/>
    </location>
</feature>
<keyword evidence="3" id="KW-1185">Reference proteome</keyword>
<proteinExistence type="predicted"/>
<feature type="chain" id="PRO_5024453722" evidence="1">
    <location>
        <begin position="24"/>
        <end position="82"/>
    </location>
</feature>
<organism evidence="2 3">
    <name type="scientific">Pyrus ussuriensis x Pyrus communis</name>
    <dbReference type="NCBI Taxonomy" id="2448454"/>
    <lineage>
        <taxon>Eukaryota</taxon>
        <taxon>Viridiplantae</taxon>
        <taxon>Streptophyta</taxon>
        <taxon>Embryophyta</taxon>
        <taxon>Tracheophyta</taxon>
        <taxon>Spermatophyta</taxon>
        <taxon>Magnoliopsida</taxon>
        <taxon>eudicotyledons</taxon>
        <taxon>Gunneridae</taxon>
        <taxon>Pentapetalae</taxon>
        <taxon>rosids</taxon>
        <taxon>fabids</taxon>
        <taxon>Rosales</taxon>
        <taxon>Rosaceae</taxon>
        <taxon>Amygdaloideae</taxon>
        <taxon>Maleae</taxon>
        <taxon>Pyrus</taxon>
    </lineage>
</organism>
<keyword evidence="1" id="KW-0732">Signal</keyword>
<dbReference type="EMBL" id="SMOL01000402">
    <property type="protein sequence ID" value="KAB2616231.1"/>
    <property type="molecule type" value="Genomic_DNA"/>
</dbReference>
<dbReference type="Proteomes" id="UP000327157">
    <property type="component" value="Chromosome 3"/>
</dbReference>
<gene>
    <name evidence="2" type="ORF">D8674_022819</name>
</gene>
<sequence>MMVAIAVFTIMSIVFFISWLVESATVSPLNATGFELIAIWDFTLFAANPNHKLTAMGRFSSEMEAQWGGKWLRVMGDGGRGG</sequence>
<accession>A0A5N5GQR3</accession>
<evidence type="ECO:0000313" key="3">
    <source>
        <dbReference type="Proteomes" id="UP000327157"/>
    </source>
</evidence>
<dbReference type="OrthoDB" id="695142at2759"/>
<name>A0A5N5GQR3_9ROSA</name>
<reference evidence="3" key="2">
    <citation type="submission" date="2019-10" db="EMBL/GenBank/DDBJ databases">
        <title>A de novo genome assembly of a pear dwarfing rootstock.</title>
        <authorList>
            <person name="Wang F."/>
            <person name="Wang J."/>
            <person name="Li S."/>
            <person name="Zhang Y."/>
            <person name="Fang M."/>
            <person name="Ma L."/>
            <person name="Zhao Y."/>
            <person name="Jiang S."/>
        </authorList>
    </citation>
    <scope>NUCLEOTIDE SEQUENCE [LARGE SCALE GENOMIC DNA]</scope>
</reference>
<evidence type="ECO:0000256" key="1">
    <source>
        <dbReference type="SAM" id="SignalP"/>
    </source>
</evidence>
<reference evidence="2 3" key="1">
    <citation type="submission" date="2019-09" db="EMBL/GenBank/DDBJ databases">
        <authorList>
            <person name="Ou C."/>
        </authorList>
    </citation>
    <scope>NUCLEOTIDE SEQUENCE [LARGE SCALE GENOMIC DNA]</scope>
    <source>
        <strain evidence="2">S2</strain>
        <tissue evidence="2">Leaf</tissue>
    </source>
</reference>
<protein>
    <submittedName>
        <fullName evidence="2">Protein YLS9-like</fullName>
    </submittedName>
</protein>